<dbReference type="RefSeq" id="WP_026799104.1">
    <property type="nucleotide sequence ID" value="NZ_AULI01000001.1"/>
</dbReference>
<dbReference type="InterPro" id="IPR015943">
    <property type="entry name" value="WD40/YVTN_repeat-like_dom_sf"/>
</dbReference>
<dbReference type="OrthoDB" id="494465at2"/>
<dbReference type="InterPro" id="IPR001680">
    <property type="entry name" value="WD40_rpt"/>
</dbReference>
<feature type="repeat" description="WD" evidence="3">
    <location>
        <begin position="266"/>
        <end position="290"/>
    </location>
</feature>
<accession>A0A0A5GS60</accession>
<sequence length="290" mass="32431">MKLFRTIMGHSSHVNKAVFSPDGALVSSAGFSGELCVWDVRSGELVHDLKGHEQSVNGIVFNEEGTVLYSAAKDGYVIEWDVQSGEQLRSIQVDKKGVSSLFIDELQGKLFYSTPKFMVGVLLLKDFTICLEKKATSKNINLLHYCSQINLLAIGGLGEEVTFLSTAGEEVDYLHSAHEMAVMGFKFFDKGKRALSVGYNGEVYEWDLTSHNRSEIVNLSQKAYYSLAVHPDERHFAISLPYAVKLMTREGEERFHFDLKSKGNYALNFSRDGQALALASADKRIRIWTL</sequence>
<feature type="repeat" description="WD" evidence="3">
    <location>
        <begin position="7"/>
        <end position="48"/>
    </location>
</feature>
<organism evidence="4 5">
    <name type="scientific">Pontibacillus halophilus JSM 076056 = DSM 19796</name>
    <dbReference type="NCBI Taxonomy" id="1385510"/>
    <lineage>
        <taxon>Bacteria</taxon>
        <taxon>Bacillati</taxon>
        <taxon>Bacillota</taxon>
        <taxon>Bacilli</taxon>
        <taxon>Bacillales</taxon>
        <taxon>Bacillaceae</taxon>
        <taxon>Pontibacillus</taxon>
    </lineage>
</organism>
<comment type="caution">
    <text evidence="4">The sequence shown here is derived from an EMBL/GenBank/DDBJ whole genome shotgun (WGS) entry which is preliminary data.</text>
</comment>
<gene>
    <name evidence="4" type="ORF">N781_00945</name>
</gene>
<dbReference type="EMBL" id="AVPE01000001">
    <property type="protein sequence ID" value="KGX94063.1"/>
    <property type="molecule type" value="Genomic_DNA"/>
</dbReference>
<keyword evidence="5" id="KW-1185">Reference proteome</keyword>
<dbReference type="Proteomes" id="UP000030528">
    <property type="component" value="Unassembled WGS sequence"/>
</dbReference>
<dbReference type="PROSITE" id="PS50294">
    <property type="entry name" value="WD_REPEATS_REGION"/>
    <property type="match status" value="3"/>
</dbReference>
<evidence type="ECO:0000256" key="3">
    <source>
        <dbReference type="PROSITE-ProRule" id="PRU00221"/>
    </source>
</evidence>
<feature type="repeat" description="WD" evidence="3">
    <location>
        <begin position="49"/>
        <end position="90"/>
    </location>
</feature>
<dbReference type="SMART" id="SM00320">
    <property type="entry name" value="WD40"/>
    <property type="match status" value="4"/>
</dbReference>
<dbReference type="PANTHER" id="PTHR22847:SF637">
    <property type="entry name" value="WD REPEAT DOMAIN 5B"/>
    <property type="match status" value="1"/>
</dbReference>
<dbReference type="InterPro" id="IPR036322">
    <property type="entry name" value="WD40_repeat_dom_sf"/>
</dbReference>
<dbReference type="AlphaFoldDB" id="A0A0A5GS60"/>
<proteinExistence type="predicted"/>
<evidence type="ECO:0000256" key="2">
    <source>
        <dbReference type="ARBA" id="ARBA00022737"/>
    </source>
</evidence>
<protein>
    <submittedName>
        <fullName evidence="4">Uncharacterized protein</fullName>
    </submittedName>
</protein>
<dbReference type="Gene3D" id="2.130.10.10">
    <property type="entry name" value="YVTN repeat-like/Quinoprotein amine dehydrogenase"/>
    <property type="match status" value="2"/>
</dbReference>
<evidence type="ECO:0000256" key="1">
    <source>
        <dbReference type="ARBA" id="ARBA00022574"/>
    </source>
</evidence>
<evidence type="ECO:0000313" key="5">
    <source>
        <dbReference type="Proteomes" id="UP000030528"/>
    </source>
</evidence>
<dbReference type="SUPFAM" id="SSF50978">
    <property type="entry name" value="WD40 repeat-like"/>
    <property type="match status" value="1"/>
</dbReference>
<dbReference type="eggNOG" id="COG2319">
    <property type="taxonomic scope" value="Bacteria"/>
</dbReference>
<keyword evidence="1 3" id="KW-0853">WD repeat</keyword>
<evidence type="ECO:0000313" key="4">
    <source>
        <dbReference type="EMBL" id="KGX94063.1"/>
    </source>
</evidence>
<keyword evidence="2" id="KW-0677">Repeat</keyword>
<name>A0A0A5GS60_9BACI</name>
<dbReference type="PANTHER" id="PTHR22847">
    <property type="entry name" value="WD40 REPEAT PROTEIN"/>
    <property type="match status" value="1"/>
</dbReference>
<dbReference type="Pfam" id="PF00400">
    <property type="entry name" value="WD40"/>
    <property type="match status" value="3"/>
</dbReference>
<dbReference type="PROSITE" id="PS50082">
    <property type="entry name" value="WD_REPEATS_2"/>
    <property type="match status" value="3"/>
</dbReference>
<reference evidence="4 5" key="1">
    <citation type="submission" date="2013-08" db="EMBL/GenBank/DDBJ databases">
        <authorList>
            <person name="Huang J."/>
            <person name="Wang G."/>
        </authorList>
    </citation>
    <scope>NUCLEOTIDE SEQUENCE [LARGE SCALE GENOMIC DNA]</scope>
    <source>
        <strain evidence="4 5">JSM 076056</strain>
    </source>
</reference>
<dbReference type="STRING" id="1385510.GCA_000425205_00289"/>